<name>A0ABT2R361_9GAMM</name>
<dbReference type="RefSeq" id="WP_262461922.1">
    <property type="nucleotide sequence ID" value="NZ_ARXS01000027.1"/>
</dbReference>
<organism evidence="2 3">
    <name type="scientific">Alloalcanivorax balearicus MACL04</name>
    <dbReference type="NCBI Taxonomy" id="1177182"/>
    <lineage>
        <taxon>Bacteria</taxon>
        <taxon>Pseudomonadati</taxon>
        <taxon>Pseudomonadota</taxon>
        <taxon>Gammaproteobacteria</taxon>
        <taxon>Oceanospirillales</taxon>
        <taxon>Alcanivoracaceae</taxon>
        <taxon>Alloalcanivorax</taxon>
    </lineage>
</organism>
<gene>
    <name evidence="2" type="ORF">MA04_03517</name>
</gene>
<accession>A0ABT2R361</accession>
<evidence type="ECO:0000313" key="2">
    <source>
        <dbReference type="EMBL" id="MCU5784217.1"/>
    </source>
</evidence>
<sequence>MNEPQRQSYLKALGLTPWVARVALPGAAPSPELAPPEPPPAPEAAPASIEAPRVAVETETPKAPPSLSSELERTPPPAPRPVATEPAAPVQTAPQPVAADQALVFTLEAHLAGETWLLFQQSDAKAPGLGRHDGALATSLLAVFAAAPSRPRRFYCPLTDDQPMDRNAASQALTAFVAGLARLDGGQRALFCLNETLAKQVLGTERYQGFKLGEMGALVVSSLDEMLSEPARHKKRSWQAMVESGFHG</sequence>
<feature type="compositionally biased region" description="Pro residues" evidence="1">
    <location>
        <begin position="32"/>
        <end position="43"/>
    </location>
</feature>
<proteinExistence type="predicted"/>
<reference evidence="2" key="1">
    <citation type="submission" date="2012-09" db="EMBL/GenBank/DDBJ databases">
        <title>Genome Sequence of alkane-degrading Bacterium Alcanivorax balearicus MACL04.</title>
        <authorList>
            <person name="Lai Q."/>
            <person name="Shao Z."/>
        </authorList>
    </citation>
    <scope>NUCLEOTIDE SEQUENCE</scope>
    <source>
        <strain evidence="2">MACL04</strain>
    </source>
</reference>
<comment type="caution">
    <text evidence="2">The sequence shown here is derived from an EMBL/GenBank/DDBJ whole genome shotgun (WGS) entry which is preliminary data.</text>
</comment>
<feature type="region of interest" description="Disordered" evidence="1">
    <location>
        <begin position="26"/>
        <end position="93"/>
    </location>
</feature>
<protein>
    <submittedName>
        <fullName evidence="2">Uncharacterized protein</fullName>
    </submittedName>
</protein>
<feature type="compositionally biased region" description="Low complexity" evidence="1">
    <location>
        <begin position="81"/>
        <end position="93"/>
    </location>
</feature>
<evidence type="ECO:0000313" key="3">
    <source>
        <dbReference type="Proteomes" id="UP001064106"/>
    </source>
</evidence>
<keyword evidence="3" id="KW-1185">Reference proteome</keyword>
<dbReference type="Proteomes" id="UP001064106">
    <property type="component" value="Unassembled WGS sequence"/>
</dbReference>
<dbReference type="EMBL" id="ARXS01000027">
    <property type="protein sequence ID" value="MCU5784217.1"/>
    <property type="molecule type" value="Genomic_DNA"/>
</dbReference>
<evidence type="ECO:0000256" key="1">
    <source>
        <dbReference type="SAM" id="MobiDB-lite"/>
    </source>
</evidence>